<sequence>MTGGHTTHHHQPPKPVLIGSDPAQYIPTENRQLNDQQQLQWKSFQLYRSSLSMERRNSVYQSVVGVDPANIRTTTLVLGTPFPVIDASPSIYECFAATRWYEHAIAISLSAGYNYWLRSKASLRASNLRSMTREVVSLSNFLGFEFLFAFRSLQRLTGELPNVPECEYYGVMEDSKRLKEKAVLWAKYANYKEEWCRRWDYHVLGIRPNERYSIFSACVLPPKQIRYNTRTDFPMRKNPYFLSNTPLRTMFLENPFINEMPKGQKNYPLAVARPEVVYVYNGPDQTRD</sequence>
<protein>
    <recommendedName>
        <fullName evidence="2">NADH-ubiquinone oxidoreductase 21kDa subunit N-terminal domain-containing protein</fullName>
    </recommendedName>
</protein>
<dbReference type="AlphaFoldDB" id="A0A0S4IUG6"/>
<feature type="domain" description="NADH-ubiquinone oxidoreductase 21kDa subunit N-terminal" evidence="2">
    <location>
        <begin position="80"/>
        <end position="158"/>
    </location>
</feature>
<accession>A0A0S4IUG6</accession>
<dbReference type="OMA" id="DQEQLAW"/>
<name>A0A0S4IUG6_BODSA</name>
<organism evidence="3 4">
    <name type="scientific">Bodo saltans</name>
    <name type="common">Flagellated protozoan</name>
    <dbReference type="NCBI Taxonomy" id="75058"/>
    <lineage>
        <taxon>Eukaryota</taxon>
        <taxon>Discoba</taxon>
        <taxon>Euglenozoa</taxon>
        <taxon>Kinetoplastea</taxon>
        <taxon>Metakinetoplastina</taxon>
        <taxon>Eubodonida</taxon>
        <taxon>Bodonidae</taxon>
        <taxon>Bodo</taxon>
    </lineage>
</organism>
<gene>
    <name evidence="3" type="ORF">BSAL_64775</name>
</gene>
<feature type="compositionally biased region" description="Basic residues" evidence="1">
    <location>
        <begin position="1"/>
        <end position="12"/>
    </location>
</feature>
<dbReference type="Pfam" id="PF10785">
    <property type="entry name" value="NADH-u_ox-rdase"/>
    <property type="match status" value="1"/>
</dbReference>
<proteinExistence type="predicted"/>
<dbReference type="InterPro" id="IPR019721">
    <property type="entry name" value="NADH-UbQ_OxRdtase_su21_N"/>
</dbReference>
<dbReference type="Proteomes" id="UP000051952">
    <property type="component" value="Unassembled WGS sequence"/>
</dbReference>
<evidence type="ECO:0000259" key="2">
    <source>
        <dbReference type="Pfam" id="PF10785"/>
    </source>
</evidence>
<dbReference type="OrthoDB" id="268913at2759"/>
<evidence type="ECO:0000256" key="1">
    <source>
        <dbReference type="SAM" id="MobiDB-lite"/>
    </source>
</evidence>
<keyword evidence="4" id="KW-1185">Reference proteome</keyword>
<evidence type="ECO:0000313" key="3">
    <source>
        <dbReference type="EMBL" id="CUF67716.1"/>
    </source>
</evidence>
<dbReference type="VEuPathDB" id="TriTrypDB:BSAL_64775"/>
<dbReference type="EMBL" id="CYKH01000380">
    <property type="protein sequence ID" value="CUF67716.1"/>
    <property type="molecule type" value="Genomic_DNA"/>
</dbReference>
<feature type="region of interest" description="Disordered" evidence="1">
    <location>
        <begin position="1"/>
        <end position="21"/>
    </location>
</feature>
<reference evidence="4" key="1">
    <citation type="submission" date="2015-09" db="EMBL/GenBank/DDBJ databases">
        <authorList>
            <consortium name="Pathogen Informatics"/>
        </authorList>
    </citation>
    <scope>NUCLEOTIDE SEQUENCE [LARGE SCALE GENOMIC DNA]</scope>
    <source>
        <strain evidence="4">Lake Konstanz</strain>
    </source>
</reference>
<evidence type="ECO:0000313" key="4">
    <source>
        <dbReference type="Proteomes" id="UP000051952"/>
    </source>
</evidence>